<dbReference type="AlphaFoldDB" id="A0A7W8B3A8"/>
<dbReference type="GO" id="GO:0005524">
    <property type="term" value="F:ATP binding"/>
    <property type="evidence" value="ECO:0007669"/>
    <property type="project" value="UniProtKB-KW"/>
</dbReference>
<evidence type="ECO:0000256" key="5">
    <source>
        <dbReference type="ARBA" id="ARBA00023146"/>
    </source>
</evidence>
<comment type="caution">
    <text evidence="7">The sequence shown here is derived from an EMBL/GenBank/DDBJ whole genome shotgun (WGS) entry which is preliminary data.</text>
</comment>
<evidence type="ECO:0000259" key="6">
    <source>
        <dbReference type="PROSITE" id="PS50862"/>
    </source>
</evidence>
<name>A0A7W8B3A8_STRST</name>
<evidence type="ECO:0000313" key="8">
    <source>
        <dbReference type="Proteomes" id="UP000549009"/>
    </source>
</evidence>
<keyword evidence="8" id="KW-1185">Reference proteome</keyword>
<dbReference type="SUPFAM" id="SSF55681">
    <property type="entry name" value="Class II aaRS and biotin synthetases"/>
    <property type="match status" value="1"/>
</dbReference>
<evidence type="ECO:0000256" key="2">
    <source>
        <dbReference type="ARBA" id="ARBA00022741"/>
    </source>
</evidence>
<protein>
    <submittedName>
        <fullName evidence="7">Asparaginyl-tRNA synthetase</fullName>
        <ecNumber evidence="7">6.1.1.22</ecNumber>
    </submittedName>
</protein>
<dbReference type="Pfam" id="PF00152">
    <property type="entry name" value="tRNA-synt_2"/>
    <property type="match status" value="1"/>
</dbReference>
<keyword evidence="4" id="KW-0648">Protein biosynthesis</keyword>
<dbReference type="EC" id="6.1.1.22" evidence="7"/>
<sequence length="339" mass="37961">MPVMEKFSHGGWRPATDRFIKIMDDPFYRTLIDLQDLLTVRTASFWHQRQVKALHLPITTGSVSSPMGLGSDSSPVAVDLFGQHTYLADSMQFMLEYGCRFNPRGAWYLMPSFRGEDADETHLNQFFHSEAEIEGGLDDVVAVVEDYLRTLARAVLDALGDEVAAQAGGTGHLAHMTDLTTFPRMTLDEAIRHLGPDPLAVEVADGWRTLTRHGERRLMAEVSPVLWVTHFDHLSVPFYQGYGDPDRRTSLSADLLFGVGEVVGAGERHTTGEQVRTALAQHGVAEADYQWYVDMKDARPMRTAGFGLGVERWLLWVLNRWDIRELQLAPRLNGVAIAP</sequence>
<dbReference type="Proteomes" id="UP000549009">
    <property type="component" value="Unassembled WGS sequence"/>
</dbReference>
<proteinExistence type="predicted"/>
<feature type="domain" description="Aminoacyl-transfer RNA synthetases class-II family profile" evidence="6">
    <location>
        <begin position="103"/>
        <end position="330"/>
    </location>
</feature>
<gene>
    <name evidence="7" type="ORF">FHS40_008032</name>
</gene>
<dbReference type="InterPro" id="IPR006195">
    <property type="entry name" value="aa-tRNA-synth_II"/>
</dbReference>
<evidence type="ECO:0000313" key="7">
    <source>
        <dbReference type="EMBL" id="MBB5108906.1"/>
    </source>
</evidence>
<evidence type="ECO:0000256" key="3">
    <source>
        <dbReference type="ARBA" id="ARBA00022840"/>
    </source>
</evidence>
<evidence type="ECO:0000256" key="1">
    <source>
        <dbReference type="ARBA" id="ARBA00022598"/>
    </source>
</evidence>
<dbReference type="InterPro" id="IPR045864">
    <property type="entry name" value="aa-tRNA-synth_II/BPL/LPL"/>
</dbReference>
<organism evidence="7 8">
    <name type="scientific">Streptomyces spectabilis</name>
    <dbReference type="NCBI Taxonomy" id="68270"/>
    <lineage>
        <taxon>Bacteria</taxon>
        <taxon>Bacillati</taxon>
        <taxon>Actinomycetota</taxon>
        <taxon>Actinomycetes</taxon>
        <taxon>Kitasatosporales</taxon>
        <taxon>Streptomycetaceae</taxon>
        <taxon>Streptomyces</taxon>
    </lineage>
</organism>
<dbReference type="Gene3D" id="3.30.930.10">
    <property type="entry name" value="Bira Bifunctional Protein, Domain 2"/>
    <property type="match status" value="1"/>
</dbReference>
<dbReference type="InterPro" id="IPR004364">
    <property type="entry name" value="Aa-tRNA-synt_II"/>
</dbReference>
<keyword evidence="5 7" id="KW-0030">Aminoacyl-tRNA synthetase</keyword>
<keyword evidence="2" id="KW-0547">Nucleotide-binding</keyword>
<dbReference type="PANTHER" id="PTHR22594">
    <property type="entry name" value="ASPARTYL/LYSYL-TRNA SYNTHETASE"/>
    <property type="match status" value="1"/>
</dbReference>
<dbReference type="GO" id="GO:0004816">
    <property type="term" value="F:asparagine-tRNA ligase activity"/>
    <property type="evidence" value="ECO:0007669"/>
    <property type="project" value="UniProtKB-EC"/>
</dbReference>
<keyword evidence="3" id="KW-0067">ATP-binding</keyword>
<dbReference type="PANTHER" id="PTHR22594:SF34">
    <property type="entry name" value="ASPARAGINE--TRNA LIGASE, MITOCHONDRIAL-RELATED"/>
    <property type="match status" value="1"/>
</dbReference>
<dbReference type="EMBL" id="JACHJD010000021">
    <property type="protein sequence ID" value="MBB5108906.1"/>
    <property type="molecule type" value="Genomic_DNA"/>
</dbReference>
<dbReference type="GO" id="GO:0006421">
    <property type="term" value="P:asparaginyl-tRNA aminoacylation"/>
    <property type="evidence" value="ECO:0007669"/>
    <property type="project" value="TreeGrafter"/>
</dbReference>
<accession>A0A7W8B3A8</accession>
<dbReference type="PROSITE" id="PS50862">
    <property type="entry name" value="AA_TRNA_LIGASE_II"/>
    <property type="match status" value="1"/>
</dbReference>
<keyword evidence="1 7" id="KW-0436">Ligase</keyword>
<reference evidence="7 8" key="1">
    <citation type="submission" date="2020-08" db="EMBL/GenBank/DDBJ databases">
        <title>Genomic Encyclopedia of Type Strains, Phase III (KMG-III): the genomes of soil and plant-associated and newly described type strains.</title>
        <authorList>
            <person name="Whitman W."/>
        </authorList>
    </citation>
    <scope>NUCLEOTIDE SEQUENCE [LARGE SCALE GENOMIC DNA]</scope>
    <source>
        <strain evidence="7 8">CECT 3146</strain>
    </source>
</reference>
<evidence type="ECO:0000256" key="4">
    <source>
        <dbReference type="ARBA" id="ARBA00022917"/>
    </source>
</evidence>